<keyword evidence="16" id="KW-0325">Glycoprotein</keyword>
<evidence type="ECO:0000256" key="10">
    <source>
        <dbReference type="ARBA" id="ARBA00022777"/>
    </source>
</evidence>
<gene>
    <name evidence="28" type="ORF">PanWU01x14_271330</name>
</gene>
<dbReference type="GO" id="GO:0005524">
    <property type="term" value="F:ATP binding"/>
    <property type="evidence" value="ECO:0007669"/>
    <property type="project" value="UniProtKB-UniRule"/>
</dbReference>
<dbReference type="SUPFAM" id="SSF51110">
    <property type="entry name" value="alpha-D-mannose-specific plant lectins"/>
    <property type="match status" value="1"/>
</dbReference>
<comment type="catalytic activity">
    <reaction evidence="17 19">
        <text>L-threonyl-[protein] + ATP = O-phospho-L-threonyl-[protein] + ADP + H(+)</text>
        <dbReference type="Rhea" id="RHEA:46608"/>
        <dbReference type="Rhea" id="RHEA-COMP:11060"/>
        <dbReference type="Rhea" id="RHEA-COMP:11605"/>
        <dbReference type="ChEBI" id="CHEBI:15378"/>
        <dbReference type="ChEBI" id="CHEBI:30013"/>
        <dbReference type="ChEBI" id="CHEBI:30616"/>
        <dbReference type="ChEBI" id="CHEBI:61977"/>
        <dbReference type="ChEBI" id="CHEBI:456216"/>
        <dbReference type="EC" id="2.7.11.1"/>
    </reaction>
</comment>
<dbReference type="GO" id="GO:0048544">
    <property type="term" value="P:recognition of pollen"/>
    <property type="evidence" value="ECO:0007669"/>
    <property type="project" value="InterPro"/>
</dbReference>
<dbReference type="PIRSF" id="PIRSF000641">
    <property type="entry name" value="SRK"/>
    <property type="match status" value="1"/>
</dbReference>
<dbReference type="PROSITE" id="PS00108">
    <property type="entry name" value="PROTEIN_KINASE_ST"/>
    <property type="match status" value="1"/>
</dbReference>
<evidence type="ECO:0000256" key="15">
    <source>
        <dbReference type="ARBA" id="ARBA00023170"/>
    </source>
</evidence>
<evidence type="ECO:0000256" key="17">
    <source>
        <dbReference type="ARBA" id="ARBA00047899"/>
    </source>
</evidence>
<keyword evidence="9 19" id="KW-0547">Nucleotide-binding</keyword>
<dbReference type="SUPFAM" id="SSF56112">
    <property type="entry name" value="Protein kinase-like (PK-like)"/>
    <property type="match status" value="1"/>
</dbReference>
<proteinExistence type="inferred from homology"/>
<keyword evidence="13 22" id="KW-0472">Membrane</keyword>
<comment type="caution">
    <text evidence="28">The sequence shown here is derived from an EMBL/GenBank/DDBJ whole genome shotgun (WGS) entry which is preliminary data.</text>
</comment>
<evidence type="ECO:0000256" key="13">
    <source>
        <dbReference type="ARBA" id="ARBA00023136"/>
    </source>
</evidence>
<evidence type="ECO:0000256" key="22">
    <source>
        <dbReference type="SAM" id="Phobius"/>
    </source>
</evidence>
<dbReference type="FunFam" id="1.10.510.10:FF:000060">
    <property type="entry name" value="G-type lectin S-receptor-like serine/threonine-protein kinase"/>
    <property type="match status" value="1"/>
</dbReference>
<dbReference type="PANTHER" id="PTHR27002:SF839">
    <property type="entry name" value="NON-SPECIFIC SERINE_THREONINE PROTEIN KINASE"/>
    <property type="match status" value="1"/>
</dbReference>
<feature type="signal peptide" evidence="23">
    <location>
        <begin position="1"/>
        <end position="22"/>
    </location>
</feature>
<feature type="domain" description="Protein kinase" evidence="24">
    <location>
        <begin position="502"/>
        <end position="778"/>
    </location>
</feature>
<keyword evidence="3 19" id="KW-0723">Serine/threonine-protein kinase</keyword>
<feature type="domain" description="EGF-like" evidence="25">
    <location>
        <begin position="282"/>
        <end position="320"/>
    </location>
</feature>
<evidence type="ECO:0000256" key="23">
    <source>
        <dbReference type="SAM" id="SignalP"/>
    </source>
</evidence>
<keyword evidence="4 20" id="KW-0245">EGF-like domain</keyword>
<evidence type="ECO:0000256" key="18">
    <source>
        <dbReference type="ARBA" id="ARBA00048679"/>
    </source>
</evidence>
<dbReference type="InterPro" id="IPR001245">
    <property type="entry name" value="Ser-Thr/Tyr_kinase_cat_dom"/>
</dbReference>
<comment type="subcellular location">
    <subcellularLocation>
        <location evidence="1">Cell membrane</location>
        <topology evidence="1">Single-pass type I membrane protein</topology>
    </subcellularLocation>
</comment>
<dbReference type="InterPro" id="IPR008271">
    <property type="entry name" value="Ser/Thr_kinase_AS"/>
</dbReference>
<dbReference type="SMART" id="SM00473">
    <property type="entry name" value="PAN_AP"/>
    <property type="match status" value="1"/>
</dbReference>
<dbReference type="InterPro" id="IPR000719">
    <property type="entry name" value="Prot_kinase_dom"/>
</dbReference>
<sequence length="819" mass="93004">MKTQKMFLNTLLLLFMLPFCTSRDTITPSSPIKVGDSLLSTKNNFELGFFNQDNSSKWYLGIWYSKTPEKAVVWVVNRDNPINDTSAVLTINRYGNLVLYGHNNSDIPIWTTNIVPLQATPSMSAQLLDTGNLILFQENDNRTPLWQSFDYPTDTVLPGMKLGLNRRTGLQWFITSWKSQDDPGTGDYSYKIDLDGSPQFFLSKNSTKLWRTSPWPYRTEPSTLSADDNTYTYVDNQDEICFTFFPKDPSAIIRLVVNRTGLVLLLKWNQENLRWDEIWASPIYRCDAYGECGVNSKCNPDNLNRFECECLVGFEPKSPTNWNGRNGSDGCLRKHVRSSTSCPNGEGFLTVARVKAPDTSKAALWWEKSVSGKECEEECLRNCSCTAFMNIENTGGEIGCFAWYGELTDIVEYTDSGRDLHIRVDSIYLPKNSTKGKGFLRKRGMRAVLISSIAFFLLLSLGFAYWWLKKKHYTKYEHAESRGDPGLPFFSLSTIMAATDDFSSANKLGQGGFGSVHKGQLSNGQKIAVKRLSTSSGQGLEELKNEVMLIAKLQHRNLVKLLGWCVEGEEKMLIYEYMPNKSLDYFIFDQTRRSCLDWRTRFNIIIGVARGVLYLHQDSRLRIIHRDLKASNVLLDAEMNPKISDFGMARTVNEDQIQDKTRRIVGTYGYMSPEYAIFGKFSMKSDVFSFGVILLETITGMKNHEVYQEGTSINLIGHVWELWKEKRALETVDSLLESYVHDEVLRCIQIGLLCVQEQVKDRPTMSVVVLMLSSEIALPSPKQPAYMFRISSSTDTDLAIEGQGSYSTNQVTITRVIAR</sequence>
<feature type="binding site" evidence="21">
    <location>
        <position position="530"/>
    </location>
    <ligand>
        <name>ATP</name>
        <dbReference type="ChEBI" id="CHEBI:30616"/>
    </ligand>
</feature>
<evidence type="ECO:0000256" key="6">
    <source>
        <dbReference type="ARBA" id="ARBA00022692"/>
    </source>
</evidence>
<evidence type="ECO:0000256" key="8">
    <source>
        <dbReference type="ARBA" id="ARBA00022734"/>
    </source>
</evidence>
<dbReference type="SMART" id="SM00108">
    <property type="entry name" value="B_lectin"/>
    <property type="match status" value="1"/>
</dbReference>
<evidence type="ECO:0000256" key="12">
    <source>
        <dbReference type="ARBA" id="ARBA00022989"/>
    </source>
</evidence>
<dbReference type="InterPro" id="IPR017441">
    <property type="entry name" value="Protein_kinase_ATP_BS"/>
</dbReference>
<dbReference type="EMBL" id="JXTB01000364">
    <property type="protein sequence ID" value="PON43766.1"/>
    <property type="molecule type" value="Genomic_DNA"/>
</dbReference>
<dbReference type="Proteomes" id="UP000237105">
    <property type="component" value="Unassembled WGS sequence"/>
</dbReference>
<dbReference type="PANTHER" id="PTHR27002">
    <property type="entry name" value="RECEPTOR-LIKE SERINE/THREONINE-PROTEIN KINASE SD1-8"/>
    <property type="match status" value="1"/>
</dbReference>
<dbReference type="InterPro" id="IPR003609">
    <property type="entry name" value="Pan_app"/>
</dbReference>
<feature type="domain" description="Bulb-type lectin" evidence="26">
    <location>
        <begin position="23"/>
        <end position="148"/>
    </location>
</feature>
<dbReference type="CDD" id="cd14066">
    <property type="entry name" value="STKc_IRAK"/>
    <property type="match status" value="1"/>
</dbReference>
<evidence type="ECO:0000256" key="20">
    <source>
        <dbReference type="PROSITE-ProRule" id="PRU00076"/>
    </source>
</evidence>
<evidence type="ECO:0000259" key="27">
    <source>
        <dbReference type="PROSITE" id="PS50948"/>
    </source>
</evidence>
<dbReference type="GO" id="GO:0005886">
    <property type="term" value="C:plasma membrane"/>
    <property type="evidence" value="ECO:0007669"/>
    <property type="project" value="UniProtKB-SubCell"/>
</dbReference>
<evidence type="ECO:0000256" key="1">
    <source>
        <dbReference type="ARBA" id="ARBA00004251"/>
    </source>
</evidence>
<dbReference type="Gene3D" id="1.10.510.10">
    <property type="entry name" value="Transferase(Phosphotransferase) domain 1"/>
    <property type="match status" value="1"/>
</dbReference>
<evidence type="ECO:0000256" key="9">
    <source>
        <dbReference type="ARBA" id="ARBA00022741"/>
    </source>
</evidence>
<keyword evidence="6 22" id="KW-0812">Transmembrane</keyword>
<dbReference type="AlphaFoldDB" id="A0A2P5B4S3"/>
<dbReference type="PROSITE" id="PS00107">
    <property type="entry name" value="PROTEIN_KINASE_ATP"/>
    <property type="match status" value="1"/>
</dbReference>
<name>A0A2P5B4S3_PARAD</name>
<dbReference type="Gene3D" id="2.90.10.10">
    <property type="entry name" value="Bulb-type lectin domain"/>
    <property type="match status" value="1"/>
</dbReference>
<keyword evidence="7 23" id="KW-0732">Signal</keyword>
<evidence type="ECO:0000256" key="5">
    <source>
        <dbReference type="ARBA" id="ARBA00022679"/>
    </source>
</evidence>
<dbReference type="PROSITE" id="PS50011">
    <property type="entry name" value="PROTEIN_KINASE_DOM"/>
    <property type="match status" value="1"/>
</dbReference>
<keyword evidence="14" id="KW-1015">Disulfide bond</keyword>
<dbReference type="InterPro" id="IPR001480">
    <property type="entry name" value="Bulb-type_lectin_dom"/>
</dbReference>
<keyword evidence="15 28" id="KW-0675">Receptor</keyword>
<organism evidence="28 29">
    <name type="scientific">Parasponia andersonii</name>
    <name type="common">Sponia andersonii</name>
    <dbReference type="NCBI Taxonomy" id="3476"/>
    <lineage>
        <taxon>Eukaryota</taxon>
        <taxon>Viridiplantae</taxon>
        <taxon>Streptophyta</taxon>
        <taxon>Embryophyta</taxon>
        <taxon>Tracheophyta</taxon>
        <taxon>Spermatophyta</taxon>
        <taxon>Magnoliopsida</taxon>
        <taxon>eudicotyledons</taxon>
        <taxon>Gunneridae</taxon>
        <taxon>Pentapetalae</taxon>
        <taxon>rosids</taxon>
        <taxon>fabids</taxon>
        <taxon>Rosales</taxon>
        <taxon>Cannabaceae</taxon>
        <taxon>Parasponia</taxon>
    </lineage>
</organism>
<dbReference type="Gene3D" id="3.30.200.20">
    <property type="entry name" value="Phosphorylase Kinase, domain 1"/>
    <property type="match status" value="1"/>
</dbReference>
<evidence type="ECO:0000256" key="3">
    <source>
        <dbReference type="ARBA" id="ARBA00022527"/>
    </source>
</evidence>
<evidence type="ECO:0000256" key="19">
    <source>
        <dbReference type="PIRNR" id="PIRNR000641"/>
    </source>
</evidence>
<dbReference type="FunFam" id="3.30.200.20:FF:000330">
    <property type="entry name" value="G-type lectin S-receptor-like serine/threonine-protein kinase At4g03230"/>
    <property type="match status" value="1"/>
</dbReference>
<evidence type="ECO:0000313" key="28">
    <source>
        <dbReference type="EMBL" id="PON43766.1"/>
    </source>
</evidence>
<dbReference type="PROSITE" id="PS50948">
    <property type="entry name" value="PAN"/>
    <property type="match status" value="1"/>
</dbReference>
<evidence type="ECO:0000256" key="4">
    <source>
        <dbReference type="ARBA" id="ARBA00022536"/>
    </source>
</evidence>
<evidence type="ECO:0000313" key="29">
    <source>
        <dbReference type="Proteomes" id="UP000237105"/>
    </source>
</evidence>
<dbReference type="SMART" id="SM00220">
    <property type="entry name" value="S_TKc"/>
    <property type="match status" value="1"/>
</dbReference>
<evidence type="ECO:0000256" key="11">
    <source>
        <dbReference type="ARBA" id="ARBA00022840"/>
    </source>
</evidence>
<dbReference type="Pfam" id="PF01453">
    <property type="entry name" value="B_lectin"/>
    <property type="match status" value="1"/>
</dbReference>
<dbReference type="InterPro" id="IPR000858">
    <property type="entry name" value="S_locus_glycoprot_dom"/>
</dbReference>
<dbReference type="EC" id="2.7.11.1" evidence="19"/>
<comment type="similarity">
    <text evidence="19">Belongs to the protein kinase superfamily. Ser/Thr protein kinase family.</text>
</comment>
<dbReference type="Pfam" id="PF08276">
    <property type="entry name" value="PAN_2"/>
    <property type="match status" value="1"/>
</dbReference>
<dbReference type="CDD" id="cd00028">
    <property type="entry name" value="B_lectin"/>
    <property type="match status" value="1"/>
</dbReference>
<dbReference type="InterPro" id="IPR000742">
    <property type="entry name" value="EGF"/>
</dbReference>
<evidence type="ECO:0000259" key="25">
    <source>
        <dbReference type="PROSITE" id="PS50026"/>
    </source>
</evidence>
<dbReference type="GO" id="GO:0106310">
    <property type="term" value="F:protein serine kinase activity"/>
    <property type="evidence" value="ECO:0007669"/>
    <property type="project" value="RHEA"/>
</dbReference>
<dbReference type="CDD" id="cd01098">
    <property type="entry name" value="PAN_AP_plant"/>
    <property type="match status" value="1"/>
</dbReference>
<evidence type="ECO:0000259" key="26">
    <source>
        <dbReference type="PROSITE" id="PS50927"/>
    </source>
</evidence>
<evidence type="ECO:0000256" key="7">
    <source>
        <dbReference type="ARBA" id="ARBA00022729"/>
    </source>
</evidence>
<dbReference type="PROSITE" id="PS50927">
    <property type="entry name" value="BULB_LECTIN"/>
    <property type="match status" value="1"/>
</dbReference>
<accession>A0A2P5B4S3</accession>
<reference evidence="29" key="1">
    <citation type="submission" date="2016-06" db="EMBL/GenBank/DDBJ databases">
        <title>Parallel loss of symbiosis genes in relatives of nitrogen-fixing non-legume Parasponia.</title>
        <authorList>
            <person name="Van Velzen R."/>
            <person name="Holmer R."/>
            <person name="Bu F."/>
            <person name="Rutten L."/>
            <person name="Van Zeijl A."/>
            <person name="Liu W."/>
            <person name="Santuari L."/>
            <person name="Cao Q."/>
            <person name="Sharma T."/>
            <person name="Shen D."/>
            <person name="Roswanjaya Y."/>
            <person name="Wardhani T."/>
            <person name="Kalhor M.S."/>
            <person name="Jansen J."/>
            <person name="Van den Hoogen J."/>
            <person name="Gungor B."/>
            <person name="Hartog M."/>
            <person name="Hontelez J."/>
            <person name="Verver J."/>
            <person name="Yang W.-C."/>
            <person name="Schijlen E."/>
            <person name="Repin R."/>
            <person name="Schilthuizen M."/>
            <person name="Schranz E."/>
            <person name="Heidstra R."/>
            <person name="Miyata K."/>
            <person name="Fedorova E."/>
            <person name="Kohlen W."/>
            <person name="Bisseling T."/>
            <person name="Smit S."/>
            <person name="Geurts R."/>
        </authorList>
    </citation>
    <scope>NUCLEOTIDE SEQUENCE [LARGE SCALE GENOMIC DNA]</scope>
    <source>
        <strain evidence="29">cv. WU1-14</strain>
    </source>
</reference>
<evidence type="ECO:0000259" key="24">
    <source>
        <dbReference type="PROSITE" id="PS50011"/>
    </source>
</evidence>
<dbReference type="InterPro" id="IPR024171">
    <property type="entry name" value="SRK-like_kinase"/>
</dbReference>
<keyword evidence="10 19" id="KW-0418">Kinase</keyword>
<keyword evidence="8" id="KW-0430">Lectin</keyword>
<dbReference type="PROSITE" id="PS50026">
    <property type="entry name" value="EGF_3"/>
    <property type="match status" value="1"/>
</dbReference>
<evidence type="ECO:0000256" key="16">
    <source>
        <dbReference type="ARBA" id="ARBA00023180"/>
    </source>
</evidence>
<feature type="transmembrane region" description="Helical" evidence="22">
    <location>
        <begin position="447"/>
        <end position="468"/>
    </location>
</feature>
<comment type="catalytic activity">
    <reaction evidence="18 19">
        <text>L-seryl-[protein] + ATP = O-phospho-L-seryl-[protein] + ADP + H(+)</text>
        <dbReference type="Rhea" id="RHEA:17989"/>
        <dbReference type="Rhea" id="RHEA-COMP:9863"/>
        <dbReference type="Rhea" id="RHEA-COMP:11604"/>
        <dbReference type="ChEBI" id="CHEBI:15378"/>
        <dbReference type="ChEBI" id="CHEBI:29999"/>
        <dbReference type="ChEBI" id="CHEBI:30616"/>
        <dbReference type="ChEBI" id="CHEBI:83421"/>
        <dbReference type="ChEBI" id="CHEBI:456216"/>
        <dbReference type="EC" id="2.7.11.1"/>
    </reaction>
</comment>
<comment type="caution">
    <text evidence="20">Lacks conserved residue(s) required for the propagation of feature annotation.</text>
</comment>
<dbReference type="GO" id="GO:0004674">
    <property type="term" value="F:protein serine/threonine kinase activity"/>
    <property type="evidence" value="ECO:0007669"/>
    <property type="project" value="UniProtKB-KW"/>
</dbReference>
<evidence type="ECO:0000256" key="2">
    <source>
        <dbReference type="ARBA" id="ARBA00022475"/>
    </source>
</evidence>
<protein>
    <recommendedName>
        <fullName evidence="19">Receptor-like serine/threonine-protein kinase</fullName>
        <ecNumber evidence="19">2.7.11.1</ecNumber>
    </recommendedName>
</protein>
<dbReference type="FunFam" id="2.90.10.10:FF:000005">
    <property type="entry name" value="G-type lectin S-receptor-like serine/threonine-protein kinase"/>
    <property type="match status" value="1"/>
</dbReference>
<keyword evidence="2" id="KW-1003">Cell membrane</keyword>
<dbReference type="GO" id="GO:0030246">
    <property type="term" value="F:carbohydrate binding"/>
    <property type="evidence" value="ECO:0007669"/>
    <property type="project" value="UniProtKB-KW"/>
</dbReference>
<dbReference type="OrthoDB" id="1933550at2759"/>
<feature type="domain" description="Apple" evidence="27">
    <location>
        <begin position="342"/>
        <end position="425"/>
    </location>
</feature>
<keyword evidence="5 19" id="KW-0808">Transferase</keyword>
<keyword evidence="11 19" id="KW-0067">ATP-binding</keyword>
<evidence type="ECO:0000256" key="14">
    <source>
        <dbReference type="ARBA" id="ARBA00023157"/>
    </source>
</evidence>
<dbReference type="InterPro" id="IPR011009">
    <property type="entry name" value="Kinase-like_dom_sf"/>
</dbReference>
<dbReference type="Pfam" id="PF07714">
    <property type="entry name" value="PK_Tyr_Ser-Thr"/>
    <property type="match status" value="1"/>
</dbReference>
<keyword evidence="12 22" id="KW-1133">Transmembrane helix</keyword>
<dbReference type="InterPro" id="IPR036426">
    <property type="entry name" value="Bulb-type_lectin_dom_sf"/>
</dbReference>
<evidence type="ECO:0000256" key="21">
    <source>
        <dbReference type="PROSITE-ProRule" id="PRU10141"/>
    </source>
</evidence>
<dbReference type="Pfam" id="PF00954">
    <property type="entry name" value="S_locus_glycop"/>
    <property type="match status" value="1"/>
</dbReference>
<keyword evidence="29" id="KW-1185">Reference proteome</keyword>
<feature type="chain" id="PRO_5015177872" description="Receptor-like serine/threonine-protein kinase" evidence="23">
    <location>
        <begin position="23"/>
        <end position="819"/>
    </location>
</feature>